<dbReference type="Proteomes" id="UP000196560">
    <property type="component" value="Unassembled WGS sequence"/>
</dbReference>
<comment type="caution">
    <text evidence="1">The sequence shown here is derived from an EMBL/GenBank/DDBJ whole genome shotgun (WGS) entry which is preliminary data.</text>
</comment>
<proteinExistence type="predicted"/>
<accession>A0A1Y3U4S1</accession>
<dbReference type="AlphaFoldDB" id="A0A1Y3U4S1"/>
<dbReference type="Pfam" id="PF06152">
    <property type="entry name" value="Phage_min_cap2"/>
    <property type="match status" value="1"/>
</dbReference>
<organism evidence="1 2">
    <name type="scientific">Enorma massiliensis</name>
    <dbReference type="NCBI Taxonomy" id="1472761"/>
    <lineage>
        <taxon>Bacteria</taxon>
        <taxon>Bacillati</taxon>
        <taxon>Actinomycetota</taxon>
        <taxon>Coriobacteriia</taxon>
        <taxon>Coriobacteriales</taxon>
        <taxon>Coriobacteriaceae</taxon>
        <taxon>Enorma</taxon>
    </lineage>
</organism>
<name>A0A1Y3U4S1_9ACTN</name>
<evidence type="ECO:0000313" key="2">
    <source>
        <dbReference type="Proteomes" id="UP000196560"/>
    </source>
</evidence>
<evidence type="ECO:0008006" key="3">
    <source>
        <dbReference type="Google" id="ProtNLM"/>
    </source>
</evidence>
<sequence>MAADRFDALAAEIVHGSQEEFVARLTREFAQMLEQGVSNPDRLAVLARLSRDAALAVWAEYEGRVDEECAAAFEEALAAEDEAMLDALKTWAAVDAYDTGYAALRAAEAARGVAEIMRRQNVAMCDALADSWYRITAQAVAEVESGGSRRAAMERGCAALADAGLQTIDYRSGVSTAVDAALRRHVVTQWNQARNDLLMRRMDEWGVDLVFTSAHFGARPSHAAWQGKVFSRSGSSPDYPGLAESTGYGTVTGLCGANCRHTMTPYVEGYSKLPDTDWSEQERLTGMTSDEYYEATQRQRRYELAIRRTKREIATGRELGLDMADKRVLLGRQQARVRQWCAEKGLPRDYERERAYGVGRQPRSLSTGALSARRAKAAAFEGSFGSATAAARTAYLSSRDLGRTMYDRIGIRPDIGSGVANLTPETRAAIMSGIEHGIGFVGGPARNLKFVTTSRLGRGVIAQAERRGDSDLVIRISPSGIGGRSMDDVEQIMFHEVAHAAEWRLTSGAEWEREADRLIRWRERGGALRISRSSAKIEEALKTVGYSVAYDDRKGQIVLSGKAAEEASAISWYAVGRADTGTQDSELIAESIRFVAMNGRGKNRLADVIVEVLLDGH</sequence>
<protein>
    <recommendedName>
        <fullName evidence="3">Phage capsid protein</fullName>
    </recommendedName>
</protein>
<dbReference type="GO" id="GO:0005198">
    <property type="term" value="F:structural molecule activity"/>
    <property type="evidence" value="ECO:0007669"/>
    <property type="project" value="InterPro"/>
</dbReference>
<evidence type="ECO:0000313" key="1">
    <source>
        <dbReference type="EMBL" id="OUN43766.1"/>
    </source>
</evidence>
<gene>
    <name evidence="1" type="ORF">B5G21_03510</name>
</gene>
<dbReference type="RefSeq" id="WP_087186062.1">
    <property type="nucleotide sequence ID" value="NZ_NFHO01000003.1"/>
</dbReference>
<dbReference type="EMBL" id="NFHO01000003">
    <property type="protein sequence ID" value="OUN43766.1"/>
    <property type="molecule type" value="Genomic_DNA"/>
</dbReference>
<reference evidence="2" key="1">
    <citation type="submission" date="2017-04" db="EMBL/GenBank/DDBJ databases">
        <title>Function of individual gut microbiota members based on whole genome sequencing of pure cultures obtained from chicken caecum.</title>
        <authorList>
            <person name="Medvecky M."/>
            <person name="Cejkova D."/>
            <person name="Polansky O."/>
            <person name="Karasova D."/>
            <person name="Kubasova T."/>
            <person name="Cizek A."/>
            <person name="Rychlik I."/>
        </authorList>
    </citation>
    <scope>NUCLEOTIDE SEQUENCE [LARGE SCALE GENOMIC DNA]</scope>
    <source>
        <strain evidence="2">An70</strain>
    </source>
</reference>
<dbReference type="InterPro" id="IPR009319">
    <property type="entry name" value="Phage_A118_VSP1"/>
</dbReference>
<keyword evidence="2" id="KW-1185">Reference proteome</keyword>